<protein>
    <recommendedName>
        <fullName evidence="4">Translation initiation factor IF-3</fullName>
    </recommendedName>
</protein>
<dbReference type="RefSeq" id="XP_012647130.1">
    <property type="nucleotide sequence ID" value="XM_012791676.1"/>
</dbReference>
<dbReference type="GO" id="GO:0006413">
    <property type="term" value="P:translational initiation"/>
    <property type="evidence" value="ECO:0007669"/>
    <property type="project" value="InterPro"/>
</dbReference>
<evidence type="ECO:0008006" key="4">
    <source>
        <dbReference type="Google" id="ProtNLM"/>
    </source>
</evidence>
<feature type="signal peptide" evidence="1">
    <location>
        <begin position="1"/>
        <end position="26"/>
    </location>
</feature>
<reference evidence="2 3" key="1">
    <citation type="journal article" date="2012" name="Nucleic Acids Res.">
        <title>Sequencing of the smallest Apicomplexan genome from the human pathogen Babesia microti.</title>
        <authorList>
            <person name="Cornillot E."/>
            <person name="Hadj-Kaddour K."/>
            <person name="Dassouli A."/>
            <person name="Noel B."/>
            <person name="Ranwez V."/>
            <person name="Vacherie B."/>
            <person name="Augagneur Y."/>
            <person name="Bres V."/>
            <person name="Duclos A."/>
            <person name="Randazzo S."/>
            <person name="Carcy B."/>
            <person name="Debierre-Grockiego F."/>
            <person name="Delbecq S."/>
            <person name="Moubri-Menage K."/>
            <person name="Shams-Eldin H."/>
            <person name="Usmani-Brown S."/>
            <person name="Bringaud F."/>
            <person name="Wincker P."/>
            <person name="Vivares C.P."/>
            <person name="Schwarz R.T."/>
            <person name="Schetters T.P."/>
            <person name="Krause P.J."/>
            <person name="Gorenflot A."/>
            <person name="Berry V."/>
            <person name="Barbe V."/>
            <person name="Ben Mamoun C."/>
        </authorList>
    </citation>
    <scope>NUCLEOTIDE SEQUENCE [LARGE SCALE GENOMIC DNA]</scope>
    <source>
        <strain evidence="2 3">RI</strain>
    </source>
</reference>
<dbReference type="Proteomes" id="UP000002899">
    <property type="component" value="Chromosome I"/>
</dbReference>
<organism evidence="2 3">
    <name type="scientific">Babesia microti (strain RI)</name>
    <dbReference type="NCBI Taxonomy" id="1133968"/>
    <lineage>
        <taxon>Eukaryota</taxon>
        <taxon>Sar</taxon>
        <taxon>Alveolata</taxon>
        <taxon>Apicomplexa</taxon>
        <taxon>Aconoidasida</taxon>
        <taxon>Piroplasmida</taxon>
        <taxon>Babesiidae</taxon>
        <taxon>Babesia</taxon>
    </lineage>
</organism>
<evidence type="ECO:0000313" key="2">
    <source>
        <dbReference type="EMBL" id="CCF72521.1"/>
    </source>
</evidence>
<dbReference type="KEGG" id="bmic:BMR1_01G00235"/>
<name>I7IF60_BABMR</name>
<proteinExistence type="predicted"/>
<dbReference type="VEuPathDB" id="PiroplasmaDB:BMR1_01G00235"/>
<reference evidence="2 3" key="2">
    <citation type="journal article" date="2013" name="PLoS ONE">
        <title>Whole genome mapping and re-organization of the nuclear and mitochondrial genomes of Babesia microti isolates.</title>
        <authorList>
            <person name="Cornillot E."/>
            <person name="Dassouli A."/>
            <person name="Garg A."/>
            <person name="Pachikara N."/>
            <person name="Randazzo S."/>
            <person name="Depoix D."/>
            <person name="Carcy B."/>
            <person name="Delbecq S."/>
            <person name="Frutos R."/>
            <person name="Silva J.C."/>
            <person name="Sutton R."/>
            <person name="Krause P.J."/>
            <person name="Mamoun C.B."/>
        </authorList>
    </citation>
    <scope>NUCLEOTIDE SEQUENCE [LARGE SCALE GENOMIC DNA]</scope>
    <source>
        <strain evidence="2 3">RI</strain>
    </source>
</reference>
<dbReference type="InterPro" id="IPR036788">
    <property type="entry name" value="T_IF-3_C_sf"/>
</dbReference>
<dbReference type="AlphaFoldDB" id="I7IF60"/>
<gene>
    <name evidence="2" type="ORF">BMR1_01G00235</name>
</gene>
<evidence type="ECO:0000256" key="1">
    <source>
        <dbReference type="SAM" id="SignalP"/>
    </source>
</evidence>
<dbReference type="GeneID" id="24423130"/>
<feature type="chain" id="PRO_5003710923" description="Translation initiation factor IF-3" evidence="1">
    <location>
        <begin position="27"/>
        <end position="231"/>
    </location>
</feature>
<evidence type="ECO:0000313" key="3">
    <source>
        <dbReference type="Proteomes" id="UP000002899"/>
    </source>
</evidence>
<keyword evidence="1" id="KW-0732">Signal</keyword>
<dbReference type="Gene3D" id="3.30.110.10">
    <property type="entry name" value="Translation initiation factor 3 (IF-3), C-terminal domain"/>
    <property type="match status" value="1"/>
</dbReference>
<reference evidence="2 3" key="3">
    <citation type="journal article" date="2016" name="Sci. Rep.">
        <title>Genome-wide diversity and gene expression profiling of Babesia microti isolates identify polymorphic genes that mediate host-pathogen interactions.</title>
        <authorList>
            <person name="Silva J.C."/>
            <person name="Cornillot E."/>
            <person name="McCracken C."/>
            <person name="Usmani-Brown S."/>
            <person name="Dwivedi A."/>
            <person name="Ifeonu O.O."/>
            <person name="Crabtree J."/>
            <person name="Gotia H.T."/>
            <person name="Virji A.Z."/>
            <person name="Reynes C."/>
            <person name="Colinge J."/>
            <person name="Kumar V."/>
            <person name="Lawres L."/>
            <person name="Pazzi J.E."/>
            <person name="Pablo J.V."/>
            <person name="Hung C."/>
            <person name="Brancato J."/>
            <person name="Kumari P."/>
            <person name="Orvis J."/>
            <person name="Tretina K."/>
            <person name="Chibucos M."/>
            <person name="Ott S."/>
            <person name="Sadzewicz L."/>
            <person name="Sengamalay N."/>
            <person name="Shetty A.C."/>
            <person name="Su Q."/>
            <person name="Tallon L."/>
            <person name="Fraser C.M."/>
            <person name="Frutos R."/>
            <person name="Molina D.M."/>
            <person name="Krause P.J."/>
            <person name="Ben Mamoun C."/>
        </authorList>
    </citation>
    <scope>NUCLEOTIDE SEQUENCE [LARGE SCALE GENOMIC DNA]</scope>
    <source>
        <strain evidence="2 3">RI</strain>
    </source>
</reference>
<keyword evidence="3" id="KW-1185">Reference proteome</keyword>
<accession>I7IF60</accession>
<sequence length="231" mass="26516">MKFCQYIIHNLSIILIIVETVYPVCAVKCRVLGSNRYAMLGFSNYKMVQNLSANPKNALCMGKVMLSVNNLLEECKRYIKDSQSCEQSFDQSAFVTKFYADNVPDNQMGHCIEDEGRNLDKRILNKKRNKTSTRILLRISFNTDIGDIETKVQLARKQLEDRNIVIFKMSLKYLGANKYQRPAVFDKIIQLLRDIASPVGPESVVGNYVLLTLKNKLPINRKIKRKTDEPT</sequence>
<dbReference type="EMBL" id="FO082871">
    <property type="protein sequence ID" value="CCF72521.1"/>
    <property type="molecule type" value="Genomic_DNA"/>
</dbReference>